<dbReference type="RefSeq" id="WP_134513068.1">
    <property type="nucleotide sequence ID" value="NZ_SOHJ01000002.1"/>
</dbReference>
<name>A0A4R9AI76_9MICO</name>
<dbReference type="EMBL" id="SOHJ01000002">
    <property type="protein sequence ID" value="TFD62720.1"/>
    <property type="molecule type" value="Genomic_DNA"/>
</dbReference>
<sequence length="259" mass="29022">MFPQVQVSSKQVAYYMHHAEHSDLNSGQRLAARKYEESLQRLIERRDDILKLRQLMPVSLFGHSTPSPRQQAMLFRHSLDFFNDVYVTISDLASFLGRIVGLWQGVPVRSNDKFIKWIATAKDIPFGAEIAPTLAQARDYRTLLNHSSQNAAYDWGTLFDRDADTTRVYLFGAPSSKGNIPAGSDMRDNGSNEWMFCAPDERKVTDALFAPATVMTLIAGMQPLDDALSTCTLEADGGGSAPWMAAQSTLEDELEKYYK</sequence>
<reference evidence="1 2" key="1">
    <citation type="submission" date="2019-03" db="EMBL/GenBank/DDBJ databases">
        <title>Genomics of glacier-inhabiting Cryobacterium strains.</title>
        <authorList>
            <person name="Liu Q."/>
            <person name="Xin Y.-H."/>
        </authorList>
    </citation>
    <scope>NUCLEOTIDE SEQUENCE [LARGE SCALE GENOMIC DNA]</scope>
    <source>
        <strain evidence="1 2">Sr39</strain>
    </source>
</reference>
<proteinExistence type="predicted"/>
<organism evidence="1 2">
    <name type="scientific">Cryobacterium suzukii</name>
    <dbReference type="NCBI Taxonomy" id="1259198"/>
    <lineage>
        <taxon>Bacteria</taxon>
        <taxon>Bacillati</taxon>
        <taxon>Actinomycetota</taxon>
        <taxon>Actinomycetes</taxon>
        <taxon>Micrococcales</taxon>
        <taxon>Microbacteriaceae</taxon>
        <taxon>Cryobacterium</taxon>
    </lineage>
</organism>
<evidence type="ECO:0000313" key="1">
    <source>
        <dbReference type="EMBL" id="TFD62720.1"/>
    </source>
</evidence>
<keyword evidence="2" id="KW-1185">Reference proteome</keyword>
<accession>A0A4R9AI76</accession>
<evidence type="ECO:0000313" key="2">
    <source>
        <dbReference type="Proteomes" id="UP000298170"/>
    </source>
</evidence>
<comment type="caution">
    <text evidence="1">The sequence shown here is derived from an EMBL/GenBank/DDBJ whole genome shotgun (WGS) entry which is preliminary data.</text>
</comment>
<gene>
    <name evidence="1" type="ORF">E3T39_01925</name>
</gene>
<protein>
    <submittedName>
        <fullName evidence="1">Uncharacterized protein</fullName>
    </submittedName>
</protein>
<dbReference type="OrthoDB" id="9883532at2"/>
<dbReference type="Proteomes" id="UP000298170">
    <property type="component" value="Unassembled WGS sequence"/>
</dbReference>
<dbReference type="AlphaFoldDB" id="A0A4R9AI76"/>